<evidence type="ECO:0000313" key="9">
    <source>
        <dbReference type="EMBL" id="OWF47239.1"/>
    </source>
</evidence>
<dbReference type="InterPro" id="IPR017907">
    <property type="entry name" value="Znf_RING_CS"/>
</dbReference>
<dbReference type="AlphaFoldDB" id="A0A210QEV2"/>
<gene>
    <name evidence="9" type="ORF">KP79_PYT21985</name>
</gene>
<dbReference type="Proteomes" id="UP000242188">
    <property type="component" value="Unassembled WGS sequence"/>
</dbReference>
<keyword evidence="2" id="KW-0677">Repeat</keyword>
<accession>A0A210QEV2</accession>
<dbReference type="InterPro" id="IPR001841">
    <property type="entry name" value="Znf_RING"/>
</dbReference>
<dbReference type="InterPro" id="IPR047153">
    <property type="entry name" value="TRIM45/56/19-like"/>
</dbReference>
<dbReference type="InterPro" id="IPR018957">
    <property type="entry name" value="Znf_C3HC4_RING-type"/>
</dbReference>
<keyword evidence="1" id="KW-0479">Metal-binding</keyword>
<dbReference type="Gene3D" id="3.30.40.10">
    <property type="entry name" value="Zinc/RING finger domain, C3HC4 (zinc finger)"/>
    <property type="match status" value="1"/>
</dbReference>
<feature type="repeat" description="NHL" evidence="6">
    <location>
        <begin position="556"/>
        <end position="584"/>
    </location>
</feature>
<evidence type="ECO:0000259" key="8">
    <source>
        <dbReference type="PROSITE" id="PS50119"/>
    </source>
</evidence>
<dbReference type="InterPro" id="IPR000315">
    <property type="entry name" value="Znf_B-box"/>
</dbReference>
<comment type="caution">
    <text evidence="9">The sequence shown here is derived from an EMBL/GenBank/DDBJ whole genome shotgun (WGS) entry which is preliminary data.</text>
</comment>
<proteinExistence type="predicted"/>
<protein>
    <submittedName>
        <fullName evidence="9">E3 ubiquitin-protein ligase TRIM71</fullName>
    </submittedName>
</protein>
<dbReference type="GO" id="GO:0008270">
    <property type="term" value="F:zinc ion binding"/>
    <property type="evidence" value="ECO:0007669"/>
    <property type="project" value="UniProtKB-KW"/>
</dbReference>
<evidence type="ECO:0000256" key="3">
    <source>
        <dbReference type="ARBA" id="ARBA00022771"/>
    </source>
</evidence>
<evidence type="ECO:0000256" key="5">
    <source>
        <dbReference type="PROSITE-ProRule" id="PRU00024"/>
    </source>
</evidence>
<dbReference type="PANTHER" id="PTHR25462">
    <property type="entry name" value="BONUS, ISOFORM C-RELATED"/>
    <property type="match status" value="1"/>
</dbReference>
<evidence type="ECO:0000256" key="4">
    <source>
        <dbReference type="ARBA" id="ARBA00022833"/>
    </source>
</evidence>
<dbReference type="PANTHER" id="PTHR25462:SF296">
    <property type="entry name" value="MEIOTIC P26, ISOFORM F"/>
    <property type="match status" value="1"/>
</dbReference>
<dbReference type="InterPro" id="IPR013083">
    <property type="entry name" value="Znf_RING/FYVE/PHD"/>
</dbReference>
<evidence type="ECO:0000256" key="1">
    <source>
        <dbReference type="ARBA" id="ARBA00022723"/>
    </source>
</evidence>
<keyword evidence="3 5" id="KW-0863">Zinc-finger</keyword>
<feature type="repeat" description="NHL" evidence="6">
    <location>
        <begin position="383"/>
        <end position="409"/>
    </location>
</feature>
<dbReference type="CDD" id="cd19757">
    <property type="entry name" value="Bbox1"/>
    <property type="match status" value="1"/>
</dbReference>
<dbReference type="PROSITE" id="PS50119">
    <property type="entry name" value="ZF_BBOX"/>
    <property type="match status" value="2"/>
</dbReference>
<dbReference type="Pfam" id="PF01436">
    <property type="entry name" value="NHL"/>
    <property type="match status" value="1"/>
</dbReference>
<dbReference type="SMART" id="SM00336">
    <property type="entry name" value="BBOX"/>
    <property type="match status" value="2"/>
</dbReference>
<dbReference type="PROSITE" id="PS51125">
    <property type="entry name" value="NHL"/>
    <property type="match status" value="2"/>
</dbReference>
<dbReference type="PROSITE" id="PS50089">
    <property type="entry name" value="ZF_RING_2"/>
    <property type="match status" value="1"/>
</dbReference>
<dbReference type="CDD" id="cd05819">
    <property type="entry name" value="NHL"/>
    <property type="match status" value="1"/>
</dbReference>
<evidence type="ECO:0000313" key="10">
    <source>
        <dbReference type="Proteomes" id="UP000242188"/>
    </source>
</evidence>
<evidence type="ECO:0000256" key="2">
    <source>
        <dbReference type="ARBA" id="ARBA00022737"/>
    </source>
</evidence>
<feature type="domain" description="RING-type" evidence="7">
    <location>
        <begin position="17"/>
        <end position="63"/>
    </location>
</feature>
<dbReference type="SMART" id="SM00184">
    <property type="entry name" value="RING"/>
    <property type="match status" value="1"/>
</dbReference>
<dbReference type="InterPro" id="IPR001258">
    <property type="entry name" value="NHL_repeat"/>
</dbReference>
<evidence type="ECO:0000259" key="7">
    <source>
        <dbReference type="PROSITE" id="PS50089"/>
    </source>
</evidence>
<reference evidence="9 10" key="1">
    <citation type="journal article" date="2017" name="Nat. Ecol. Evol.">
        <title>Scallop genome provides insights into evolution of bilaterian karyotype and development.</title>
        <authorList>
            <person name="Wang S."/>
            <person name="Zhang J."/>
            <person name="Jiao W."/>
            <person name="Li J."/>
            <person name="Xun X."/>
            <person name="Sun Y."/>
            <person name="Guo X."/>
            <person name="Huan P."/>
            <person name="Dong B."/>
            <person name="Zhang L."/>
            <person name="Hu X."/>
            <person name="Sun X."/>
            <person name="Wang J."/>
            <person name="Zhao C."/>
            <person name="Wang Y."/>
            <person name="Wang D."/>
            <person name="Huang X."/>
            <person name="Wang R."/>
            <person name="Lv J."/>
            <person name="Li Y."/>
            <person name="Zhang Z."/>
            <person name="Liu B."/>
            <person name="Lu W."/>
            <person name="Hui Y."/>
            <person name="Liang J."/>
            <person name="Zhou Z."/>
            <person name="Hou R."/>
            <person name="Li X."/>
            <person name="Liu Y."/>
            <person name="Li H."/>
            <person name="Ning X."/>
            <person name="Lin Y."/>
            <person name="Zhao L."/>
            <person name="Xing Q."/>
            <person name="Dou J."/>
            <person name="Li Y."/>
            <person name="Mao J."/>
            <person name="Guo H."/>
            <person name="Dou H."/>
            <person name="Li T."/>
            <person name="Mu C."/>
            <person name="Jiang W."/>
            <person name="Fu Q."/>
            <person name="Fu X."/>
            <person name="Miao Y."/>
            <person name="Liu J."/>
            <person name="Yu Q."/>
            <person name="Li R."/>
            <person name="Liao H."/>
            <person name="Li X."/>
            <person name="Kong Y."/>
            <person name="Jiang Z."/>
            <person name="Chourrout D."/>
            <person name="Li R."/>
            <person name="Bao Z."/>
        </authorList>
    </citation>
    <scope>NUCLEOTIDE SEQUENCE [LARGE SCALE GENOMIC DNA]</scope>
    <source>
        <strain evidence="9 10">PY_sf001</strain>
    </source>
</reference>
<dbReference type="Pfam" id="PF00643">
    <property type="entry name" value="zf-B_box"/>
    <property type="match status" value="1"/>
</dbReference>
<sequence length="627" mass="70374">MAAASDNIDISREISLCSLCNETFRSPKVLTCLHSFCKTCLEDHIGKSLVQNGQRYFPCPTCEAEVDMPSDALPGKYANAFNEDRFMEKLVELINAMKEGKLCDNCERREENVTAGNWCMDCHDALCDSCLKVHTHGKFTSGHVVIAVEDMRKMPLETIMKKNNKVPCMKHNEIITLYCVDCRDPLCVQCMAVSHRRCENVVTVNDAMSSSTDVNDVIVKLQNMQASLENANGLGAMDGILEESIEASRSKIMAICNELCEKVRQEQVKLLKALDSKAELARGTLREKIEPKKMGVKAIRSANERMKMLTRYGSDVEVLLAYNQIRKQFDSCQGDLESIDSRESAVKLDFEVNETMEKFVKEFEKVGEVTLDEGGSTEGLSSWGVTCTSTEDIIVTDCKNKRIQKFSKFGDLVDYVQLEDEPRDITTCGQNDYVAITMVGKLIIYLTTKKTMQLIKRAKTEKQYDGISYSDREALLLVTSLKEQCVDKIQMDGTILRTFQNKPDGLLSFVEPRYISSSPDKSIVVSDVQGNNVLCFTHDGKPLYQYTPNGENTVKRPQGVCFDKLGNLFIADYGNNRVQLLTNEGEFQRHVLGEETGLERPVALRLSSSSRMIIVQGDGMVKVFSYS</sequence>
<dbReference type="SUPFAM" id="SSF57845">
    <property type="entry name" value="B-box zinc-binding domain"/>
    <property type="match status" value="1"/>
</dbReference>
<dbReference type="OrthoDB" id="6049135at2759"/>
<feature type="domain" description="B box-type" evidence="8">
    <location>
        <begin position="163"/>
        <end position="204"/>
    </location>
</feature>
<dbReference type="PROSITE" id="PS00518">
    <property type="entry name" value="ZF_RING_1"/>
    <property type="match status" value="1"/>
</dbReference>
<organism evidence="9 10">
    <name type="scientific">Mizuhopecten yessoensis</name>
    <name type="common">Japanese scallop</name>
    <name type="synonym">Patinopecten yessoensis</name>
    <dbReference type="NCBI Taxonomy" id="6573"/>
    <lineage>
        <taxon>Eukaryota</taxon>
        <taxon>Metazoa</taxon>
        <taxon>Spiralia</taxon>
        <taxon>Lophotrochozoa</taxon>
        <taxon>Mollusca</taxon>
        <taxon>Bivalvia</taxon>
        <taxon>Autobranchia</taxon>
        <taxon>Pteriomorphia</taxon>
        <taxon>Pectinida</taxon>
        <taxon>Pectinoidea</taxon>
        <taxon>Pectinidae</taxon>
        <taxon>Mizuhopecten</taxon>
    </lineage>
</organism>
<dbReference type="InterPro" id="IPR011042">
    <property type="entry name" value="6-blade_b-propeller_TolB-like"/>
</dbReference>
<name>A0A210QEV2_MIZYE</name>
<dbReference type="Gene3D" id="3.30.160.60">
    <property type="entry name" value="Classic Zinc Finger"/>
    <property type="match status" value="1"/>
</dbReference>
<keyword evidence="10" id="KW-1185">Reference proteome</keyword>
<dbReference type="Pfam" id="PF00097">
    <property type="entry name" value="zf-C3HC4"/>
    <property type="match status" value="1"/>
</dbReference>
<dbReference type="Gene3D" id="2.120.10.30">
    <property type="entry name" value="TolB, C-terminal domain"/>
    <property type="match status" value="1"/>
</dbReference>
<evidence type="ECO:0000256" key="6">
    <source>
        <dbReference type="PROSITE-ProRule" id="PRU00504"/>
    </source>
</evidence>
<keyword evidence="4" id="KW-0862">Zinc</keyword>
<dbReference type="SUPFAM" id="SSF101898">
    <property type="entry name" value="NHL repeat"/>
    <property type="match status" value="1"/>
</dbReference>
<dbReference type="SUPFAM" id="SSF57850">
    <property type="entry name" value="RING/U-box"/>
    <property type="match status" value="1"/>
</dbReference>
<dbReference type="EMBL" id="NEDP02003978">
    <property type="protein sequence ID" value="OWF47239.1"/>
    <property type="molecule type" value="Genomic_DNA"/>
</dbReference>
<feature type="domain" description="B box-type" evidence="8">
    <location>
        <begin position="98"/>
        <end position="148"/>
    </location>
</feature>